<feature type="transmembrane region" description="Helical" evidence="1">
    <location>
        <begin position="56"/>
        <end position="73"/>
    </location>
</feature>
<dbReference type="GeneID" id="95580116"/>
<dbReference type="OrthoDB" id="1682769at2"/>
<evidence type="ECO:0000313" key="3">
    <source>
        <dbReference type="EMBL" id="RSU12755.1"/>
    </source>
</evidence>
<evidence type="ECO:0000256" key="1">
    <source>
        <dbReference type="SAM" id="Phobius"/>
    </source>
</evidence>
<sequence>MTKFCTNCGTELPEESKFCSKCGTKLNSNVVVSSTEQTSFSETKSVQAKYLTKNKWPFIVGIAFILIMGVWLFNKNPMTGDWISESEGVEVGIKGNSAELMFPDFLNDMSISFEGPIKKVSKKEYVFPINTSTVKVTFRDAVSNQEDIEEMLESLKEEVMASDLPPKEQKKIQKTFDSLQKSGNDLILSMSMKDYEKMNSVDSVDFLELDEFINFEFSIRPKGSTQIVFGDREHKEESFLMDKKVEK</sequence>
<keyword evidence="1" id="KW-0472">Membrane</keyword>
<comment type="caution">
    <text evidence="3">The sequence shown here is derived from an EMBL/GenBank/DDBJ whole genome shotgun (WGS) entry which is preliminary data.</text>
</comment>
<feature type="domain" description="Zinc-ribbon" evidence="2">
    <location>
        <begin position="4"/>
        <end position="26"/>
    </location>
</feature>
<dbReference type="Pfam" id="PF13240">
    <property type="entry name" value="Zn_Ribbon_1"/>
    <property type="match status" value="1"/>
</dbReference>
<evidence type="ECO:0000313" key="4">
    <source>
        <dbReference type="Proteomes" id="UP000288028"/>
    </source>
</evidence>
<dbReference type="EMBL" id="NGKB01000010">
    <property type="protein sequence ID" value="RSU12755.1"/>
    <property type="molecule type" value="Genomic_DNA"/>
</dbReference>
<keyword evidence="1" id="KW-1133">Transmembrane helix</keyword>
<dbReference type="AlphaFoldDB" id="A0A430AXI3"/>
<keyword evidence="4" id="KW-1185">Reference proteome</keyword>
<gene>
    <name evidence="3" type="ORF">CBF28_10535</name>
</gene>
<protein>
    <recommendedName>
        <fullName evidence="2">Zinc-ribbon domain-containing protein</fullName>
    </recommendedName>
</protein>
<keyword evidence="1" id="KW-0812">Transmembrane</keyword>
<organism evidence="3 4">
    <name type="scientific">Vagococcus carniphilus</name>
    <dbReference type="NCBI Taxonomy" id="218144"/>
    <lineage>
        <taxon>Bacteria</taxon>
        <taxon>Bacillati</taxon>
        <taxon>Bacillota</taxon>
        <taxon>Bacilli</taxon>
        <taxon>Lactobacillales</taxon>
        <taxon>Enterococcaceae</taxon>
        <taxon>Vagococcus</taxon>
    </lineage>
</organism>
<dbReference type="Proteomes" id="UP000288028">
    <property type="component" value="Unassembled WGS sequence"/>
</dbReference>
<accession>A0A430AXI3</accession>
<proteinExistence type="predicted"/>
<dbReference type="RefSeq" id="WP_126795036.1">
    <property type="nucleotide sequence ID" value="NZ_CP060720.1"/>
</dbReference>
<evidence type="ECO:0000259" key="2">
    <source>
        <dbReference type="Pfam" id="PF13240"/>
    </source>
</evidence>
<dbReference type="InterPro" id="IPR026870">
    <property type="entry name" value="Zinc_ribbon_dom"/>
</dbReference>
<name>A0A430AXI3_9ENTE</name>
<reference evidence="3 4" key="1">
    <citation type="submission" date="2017-05" db="EMBL/GenBank/DDBJ databases">
        <title>Vagococcus spp. assemblies.</title>
        <authorList>
            <person name="Gulvik C.A."/>
        </authorList>
    </citation>
    <scope>NUCLEOTIDE SEQUENCE [LARGE SCALE GENOMIC DNA]</scope>
    <source>
        <strain evidence="3 4">SS1714</strain>
    </source>
</reference>